<evidence type="ECO:0000256" key="14">
    <source>
        <dbReference type="PIRSR" id="PIRSR018001-3"/>
    </source>
</evidence>
<evidence type="ECO:0000256" key="6">
    <source>
        <dbReference type="ARBA" id="ARBA00022801"/>
    </source>
</evidence>
<dbReference type="AlphaFoldDB" id="A0A9N7UJ76"/>
<feature type="binding site" evidence="14">
    <location>
        <position position="154"/>
    </location>
    <ligand>
        <name>Zn(2+)</name>
        <dbReference type="ChEBI" id="CHEBI:29105"/>
    </ligand>
</feature>
<evidence type="ECO:0000256" key="12">
    <source>
        <dbReference type="ARBA" id="ARBA00049326"/>
    </source>
</evidence>
<evidence type="ECO:0000313" key="17">
    <source>
        <dbReference type="EMBL" id="CAB1431725.1"/>
    </source>
</evidence>
<dbReference type="InterPro" id="IPR016708">
    <property type="entry name" value="Aspartoacylase"/>
</dbReference>
<sequence>MQEAYWEGKDMKDMKDVSLLCEFKGQLEFSERRPEKSFDRKMECESLPPLSRLAICGGTHGNEWTGVYIYRELQKHKAREADSVSITTVLSNPRAVEACRRYIDTDLNRCFTEDLLSSPITDTSTYELRRAQELNAQLGPKGSEQAVDLLCDLHNTTSNMGLCIIFHSTDWLILHIYKYLQSKITSVPVRAIQVDVPLSQAYSLDSLGKHGFSIEMGPQPNGVLRADIFNAMKEAVDLTIEWLQQFNSGKTFEGGEVETYAADKKIDYPRDPTTNEITAAIHPQLQDNDFKLLRPGDPIFLSLSGETVRHEGEELYPFFINECAYYEKGTAFNLGRKITRTVPSISLKKD</sequence>
<dbReference type="FunFam" id="3.40.630.10:FF:000025">
    <property type="entry name" value="aspartoacylase"/>
    <property type="match status" value="1"/>
</dbReference>
<keyword evidence="3" id="KW-1003">Cell membrane</keyword>
<gene>
    <name evidence="17" type="ORF">PLEPLA_LOCUS19782</name>
</gene>
<comment type="similarity">
    <text evidence="2">Belongs to the AspA/AstE family. Aspartoacylase subfamily.</text>
</comment>
<keyword evidence="18" id="KW-1185">Reference proteome</keyword>
<feature type="domain" description="Succinylglutamate desuccinylase/Aspartoacylase catalytic" evidence="16">
    <location>
        <begin position="51"/>
        <end position="237"/>
    </location>
</feature>
<evidence type="ECO:0000256" key="11">
    <source>
        <dbReference type="ARBA" id="ARBA00048435"/>
    </source>
</evidence>
<dbReference type="Gene3D" id="2.20.25.160">
    <property type="match status" value="1"/>
</dbReference>
<comment type="subcellular location">
    <subcellularLocation>
        <location evidence="10">Apical cell membrane</location>
        <topology evidence="10">Peripheral membrane protein</topology>
    </subcellularLocation>
    <subcellularLocation>
        <location evidence="1">Cytoplasm</location>
    </subcellularLocation>
</comment>
<dbReference type="Pfam" id="PF04952">
    <property type="entry name" value="AstE_AspA_hybrid"/>
    <property type="match status" value="1"/>
</dbReference>
<feature type="active site" description="Proton donor/acceptor" evidence="13">
    <location>
        <position position="215"/>
    </location>
</feature>
<protein>
    <recommendedName>
        <fullName evidence="9">N-acyl-aromatic-L-amino acid amidohydrolase</fullName>
        <ecNumber evidence="9">3.5.1.114</ecNumber>
    </recommendedName>
</protein>
<dbReference type="GO" id="GO:0016788">
    <property type="term" value="F:hydrolase activity, acting on ester bonds"/>
    <property type="evidence" value="ECO:0007669"/>
    <property type="project" value="InterPro"/>
</dbReference>
<comment type="cofactor">
    <cofactor evidence="14">
        <name>Zn(2+)</name>
        <dbReference type="ChEBI" id="CHEBI:29105"/>
    </cofactor>
    <text evidence="14">Binds 1 zinc ion per subunit.</text>
</comment>
<dbReference type="GO" id="GO:0004046">
    <property type="term" value="F:aminoacylase activity"/>
    <property type="evidence" value="ECO:0007669"/>
    <property type="project" value="TreeGrafter"/>
</dbReference>
<dbReference type="SUPFAM" id="SSF53187">
    <property type="entry name" value="Zn-dependent exopeptidases"/>
    <property type="match status" value="1"/>
</dbReference>
<evidence type="ECO:0000256" key="4">
    <source>
        <dbReference type="ARBA" id="ARBA00022490"/>
    </source>
</evidence>
<evidence type="ECO:0000259" key="16">
    <source>
        <dbReference type="Pfam" id="PF24827"/>
    </source>
</evidence>
<dbReference type="InterPro" id="IPR007036">
    <property type="entry name" value="Aste_AspA_hybrid_dom"/>
</dbReference>
<comment type="caution">
    <text evidence="17">The sequence shown here is derived from an EMBL/GenBank/DDBJ whole genome shotgun (WGS) entry which is preliminary data.</text>
</comment>
<feature type="binding site" evidence="14">
    <location>
        <position position="63"/>
    </location>
    <ligand>
        <name>Zn(2+)</name>
        <dbReference type="ChEBI" id="CHEBI:29105"/>
    </ligand>
</feature>
<keyword evidence="7 14" id="KW-0862">Zinc</keyword>
<dbReference type="EC" id="3.5.1.114" evidence="9"/>
<dbReference type="HAMAP" id="MF_00704">
    <property type="entry name" value="Aspartoacylase"/>
    <property type="match status" value="1"/>
</dbReference>
<dbReference type="NCBIfam" id="NF002601">
    <property type="entry name" value="PRK02259.1"/>
    <property type="match status" value="1"/>
</dbReference>
<comment type="catalytic activity">
    <reaction evidence="11">
        <text>an N-acetyl-L-cysteine-S-conjugate + H2O = an S-substituted L-cysteine + acetate</text>
        <dbReference type="Rhea" id="RHEA:36855"/>
        <dbReference type="ChEBI" id="CHEBI:15377"/>
        <dbReference type="ChEBI" id="CHEBI:30089"/>
        <dbReference type="ChEBI" id="CHEBI:58717"/>
        <dbReference type="ChEBI" id="CHEBI:58718"/>
        <dbReference type="EC" id="3.5.1.114"/>
    </reaction>
</comment>
<evidence type="ECO:0000256" key="3">
    <source>
        <dbReference type="ARBA" id="ARBA00022475"/>
    </source>
</evidence>
<evidence type="ECO:0000256" key="13">
    <source>
        <dbReference type="PIRSR" id="PIRSR018001-1"/>
    </source>
</evidence>
<evidence type="ECO:0000313" key="18">
    <source>
        <dbReference type="Proteomes" id="UP001153269"/>
    </source>
</evidence>
<comment type="catalytic activity">
    <reaction evidence="12">
        <text>an N-acyl-aromatic L-alpha-amino acid + H2O = an aromatic L-alpha-amino acid + a carboxylate</text>
        <dbReference type="Rhea" id="RHEA:54184"/>
        <dbReference type="ChEBI" id="CHEBI:15377"/>
        <dbReference type="ChEBI" id="CHEBI:29067"/>
        <dbReference type="ChEBI" id="CHEBI:84824"/>
        <dbReference type="ChEBI" id="CHEBI:138093"/>
        <dbReference type="EC" id="3.5.1.114"/>
    </reaction>
</comment>
<dbReference type="Pfam" id="PF24827">
    <property type="entry name" value="AstE_AspA_cat"/>
    <property type="match status" value="1"/>
</dbReference>
<evidence type="ECO:0000256" key="9">
    <source>
        <dbReference type="ARBA" id="ARBA00034807"/>
    </source>
</evidence>
<dbReference type="GO" id="GO:0005829">
    <property type="term" value="C:cytosol"/>
    <property type="evidence" value="ECO:0007669"/>
    <property type="project" value="TreeGrafter"/>
</dbReference>
<dbReference type="InterPro" id="IPR050178">
    <property type="entry name" value="AspA/AstE_fam"/>
</dbReference>
<evidence type="ECO:0000256" key="2">
    <source>
        <dbReference type="ARBA" id="ARBA00006173"/>
    </source>
</evidence>
<proteinExistence type="inferred from homology"/>
<evidence type="ECO:0000256" key="10">
    <source>
        <dbReference type="ARBA" id="ARBA00037831"/>
    </source>
</evidence>
<dbReference type="Gene3D" id="3.40.630.10">
    <property type="entry name" value="Zn peptidases"/>
    <property type="match status" value="1"/>
</dbReference>
<keyword evidence="6" id="KW-0378">Hydrolase</keyword>
<evidence type="ECO:0000256" key="1">
    <source>
        <dbReference type="ARBA" id="ARBA00004496"/>
    </source>
</evidence>
<accession>A0A9N7UJ76</accession>
<evidence type="ECO:0000259" key="15">
    <source>
        <dbReference type="Pfam" id="PF04952"/>
    </source>
</evidence>
<dbReference type="InterPro" id="IPR055438">
    <property type="entry name" value="AstE_AspA_cat"/>
</dbReference>
<dbReference type="GO" id="GO:0016324">
    <property type="term" value="C:apical plasma membrane"/>
    <property type="evidence" value="ECO:0007669"/>
    <property type="project" value="UniProtKB-SubCell"/>
</dbReference>
<dbReference type="CDD" id="cd06909">
    <property type="entry name" value="M14_ASPA"/>
    <property type="match status" value="1"/>
</dbReference>
<keyword evidence="4" id="KW-0963">Cytoplasm</keyword>
<keyword evidence="5 14" id="KW-0479">Metal-binding</keyword>
<name>A0A9N7UJ76_PLEPL</name>
<feature type="domain" description="AstE/AspA barrel-sandwich hybrid" evidence="15">
    <location>
        <begin position="256"/>
        <end position="335"/>
    </location>
</feature>
<reference evidence="17" key="1">
    <citation type="submission" date="2020-03" db="EMBL/GenBank/DDBJ databases">
        <authorList>
            <person name="Weist P."/>
        </authorList>
    </citation>
    <scope>NUCLEOTIDE SEQUENCE</scope>
</reference>
<evidence type="ECO:0000256" key="8">
    <source>
        <dbReference type="ARBA" id="ARBA00023136"/>
    </source>
</evidence>
<evidence type="ECO:0000256" key="7">
    <source>
        <dbReference type="ARBA" id="ARBA00022833"/>
    </source>
</evidence>
<evidence type="ECO:0000256" key="5">
    <source>
        <dbReference type="ARBA" id="ARBA00022723"/>
    </source>
</evidence>
<dbReference type="EMBL" id="CADEAL010001365">
    <property type="protein sequence ID" value="CAB1431725.1"/>
    <property type="molecule type" value="Genomic_DNA"/>
</dbReference>
<dbReference type="Proteomes" id="UP001153269">
    <property type="component" value="Unassembled WGS sequence"/>
</dbReference>
<dbReference type="PIRSF" id="PIRSF018001">
    <property type="entry name" value="Aspartoacylase"/>
    <property type="match status" value="1"/>
</dbReference>
<feature type="binding site" evidence="14">
    <location>
        <position position="60"/>
    </location>
    <ligand>
        <name>Zn(2+)</name>
        <dbReference type="ChEBI" id="CHEBI:29105"/>
    </ligand>
</feature>
<dbReference type="PANTHER" id="PTHR15162">
    <property type="entry name" value="ASPARTOACYLASE"/>
    <property type="match status" value="1"/>
</dbReference>
<organism evidence="17 18">
    <name type="scientific">Pleuronectes platessa</name>
    <name type="common">European plaice</name>
    <dbReference type="NCBI Taxonomy" id="8262"/>
    <lineage>
        <taxon>Eukaryota</taxon>
        <taxon>Metazoa</taxon>
        <taxon>Chordata</taxon>
        <taxon>Craniata</taxon>
        <taxon>Vertebrata</taxon>
        <taxon>Euteleostomi</taxon>
        <taxon>Actinopterygii</taxon>
        <taxon>Neopterygii</taxon>
        <taxon>Teleostei</taxon>
        <taxon>Neoteleostei</taxon>
        <taxon>Acanthomorphata</taxon>
        <taxon>Carangaria</taxon>
        <taxon>Pleuronectiformes</taxon>
        <taxon>Pleuronectoidei</taxon>
        <taxon>Pleuronectidae</taxon>
        <taxon>Pleuronectes</taxon>
    </lineage>
</organism>
<keyword evidence="8" id="KW-0472">Membrane</keyword>
<dbReference type="GO" id="GO:0046872">
    <property type="term" value="F:metal ion binding"/>
    <property type="evidence" value="ECO:0007669"/>
    <property type="project" value="UniProtKB-KW"/>
</dbReference>
<dbReference type="PANTHER" id="PTHR15162:SF5">
    <property type="entry name" value="N-ACYL-AROMATIC-L-AMINO ACID AMIDOHYDROLASE (CARBOXYLATE-FORMING)"/>
    <property type="match status" value="1"/>
</dbReference>